<dbReference type="FunFam" id="3.40.50.300:FF:000326">
    <property type="entry name" value="P-loop containing nucleoside triphosphate hydrolase"/>
    <property type="match status" value="1"/>
</dbReference>
<dbReference type="GO" id="GO:0005694">
    <property type="term" value="C:chromosome"/>
    <property type="evidence" value="ECO:0007669"/>
    <property type="project" value="UniProtKB-ARBA"/>
</dbReference>
<feature type="compositionally biased region" description="Basic and acidic residues" evidence="5">
    <location>
        <begin position="454"/>
        <end position="472"/>
    </location>
</feature>
<feature type="compositionally biased region" description="Basic and acidic residues" evidence="5">
    <location>
        <begin position="632"/>
        <end position="692"/>
    </location>
</feature>
<name>A0A6P8WFF8_DROAB</name>
<evidence type="ECO:0000256" key="1">
    <source>
        <dbReference type="ARBA" id="ARBA00022741"/>
    </source>
</evidence>
<dbReference type="SUPFAM" id="SSF52540">
    <property type="entry name" value="P-loop containing nucleoside triphosphate hydrolases"/>
    <property type="match status" value="1"/>
</dbReference>
<dbReference type="Proteomes" id="UP000515160">
    <property type="component" value="Chromosome 3"/>
</dbReference>
<dbReference type="GO" id="GO:0006369">
    <property type="term" value="P:termination of RNA polymerase II transcription"/>
    <property type="evidence" value="ECO:0007669"/>
    <property type="project" value="TreeGrafter"/>
</dbReference>
<dbReference type="Pfam" id="PF13087">
    <property type="entry name" value="AAA_12"/>
    <property type="match status" value="1"/>
</dbReference>
<dbReference type="InterPro" id="IPR047187">
    <property type="entry name" value="SF1_C_Upf1"/>
</dbReference>
<feature type="compositionally biased region" description="Basic and acidic residues" evidence="5">
    <location>
        <begin position="767"/>
        <end position="777"/>
    </location>
</feature>
<dbReference type="InterPro" id="IPR027417">
    <property type="entry name" value="P-loop_NTPase"/>
</dbReference>
<evidence type="ECO:0000313" key="8">
    <source>
        <dbReference type="RefSeq" id="XP_034102376.1"/>
    </source>
</evidence>
<dbReference type="InterPro" id="IPR045055">
    <property type="entry name" value="DNA2/NAM7-like"/>
</dbReference>
<evidence type="ECO:0000256" key="3">
    <source>
        <dbReference type="ARBA" id="ARBA00022806"/>
    </source>
</evidence>
<sequence>MDAPINYWYLEHISSGKKIILQSGENTVGRHSCCKVVLPGNEFLSRMHAKLIVNIETGVVLEQMKSLNGVFINKALLKANTQLLNDGDRLGLGVEVDEPGIVPPNYAIFIVKQMCPTAEDVIQISDDEDDDNNGKNISKTKPANVELSNENANKDNENAHRALHLPILPEVKAEALLAATHDIENIFGEPDKELLESVLQINPYVFQKLNNKHVAAGPNNICNGDVIELNEDKTEDVDKDKNIEIAVEAGGNAEVVVEDKNEEAVVEEIVLGDESDGDYDENFAMSQAVLQEIKEDMDFEGINLSGDDVDNRDNDNLLEPIKMESDISKQFDENEIVIIDDDDEVELFTKVADWSSKLLSQNVMSQIYPMDNEENLGFDNIQEEPSDQAANEKSSKSSKSSSHSKDSKKRHRRKSSDKTATTSKSDKTKDKKSSTKEKSTTNRKRYYSSSTTEKSSDSDRKSQENTTKESSKFAESTNESTKVMPDAAPKTKSPRLMNRSVSCYVEHTALIPEKDVENPSLLEKINQEPTLICSSSTTEKSSDPICKPQETLNKESPSKFVEPTNEGTKELPSTTPKNKSPRLMNRSISCYVDRNDLIEKPPLIEKTNRGPTLITAPQLPKHRGKLRGVSAESKKVEDKQNILERQRSKDYQDEMKKKWYQKPKDQKIEYEKNKEKRREHLKKLSEKSKPSPEKSSSSSSELKRKHSVPKPSNSNRGDFLTKEVEPVTSAKRNKLDPTAARAQLTRRRVTLDCPSHLEDPPVQSKQPAERKDAESARNRRTCNRVTFAEMERDFALQEERNMKVKRNRRVRFNDNVQIRIIERVEGAIRKTKNIKDTNKFSLSTYAERREWALALGKAQNCNEFITSNILSWGNQWLSLRDPNEVAESDILLPIPTEFNTFKQYKETFVPLMKVELLTTIEREYKNSTHTYEVSLESFTCESTKSRPRYILITRCKNKPAKQFDLYTLSSDGNIFETFATMPRMRHIAGTIFELTFEILTQNINKEMLEMAKTLTIRPVVDNLRVELGAFSAVYQLCRSPLYRRILQPSENVLSFDKHILKDTEYKGFTKLNDHQIDICQSTWIRLIDDSTPSITLIQGPPGTGKSVVISNLTLQCMYGRSNRHLDRKILICAHSNTAVDNITMYLNRARNCMTHSQFRLLRFGRFDKIDSKVGEVSLDHLLNIEREEKGKRLTAENRANLMQQQEMLKAEIAELRQKNSASTSYLQPLLQSKERQLKTLNERLNPPLTPREEYELSKKYIQRANIVCTTLSSCVKLAYYIDYFDVCIIDEATQCTEPWTLLPLQFGVRGLVLVGDTQQLPATVLSQKAIDLGLGNSMFDRIQRNLTHHLSKSGKNHLAHTKVFKLSMQYRMHPEICRWPNSYFYHDQLVNADATKQLLSPIIPYCVINLSYTKDTNDSRSRSISNIEEAHFVAKLLIELKKHMPTTRYKYGLITPYSNQCSVLSGVIPREMMIVPNTVDAYQGQERDVIIISNARTRGVGFLTNYQRLNVAITRPRRCLIICGNFDDLKAVDMWRHLLDDARHRQIYFNLKKTDVEDLNRSLISKILVKPIEISDEPFSK</sequence>
<feature type="compositionally biased region" description="Basic residues" evidence="5">
    <location>
        <begin position="406"/>
        <end position="415"/>
    </location>
</feature>
<dbReference type="Pfam" id="PF00498">
    <property type="entry name" value="FHA"/>
    <property type="match status" value="1"/>
</dbReference>
<protein>
    <submittedName>
        <fullName evidence="8">Uncharacterized protein LOC117566876</fullName>
    </submittedName>
</protein>
<proteinExistence type="predicted"/>
<keyword evidence="7" id="KW-1185">Reference proteome</keyword>
<dbReference type="Pfam" id="PF13086">
    <property type="entry name" value="AAA_11"/>
    <property type="match status" value="1"/>
</dbReference>
<dbReference type="InterPro" id="IPR041677">
    <property type="entry name" value="DNA2/NAM7_AAA_11"/>
</dbReference>
<feature type="domain" description="FHA" evidence="6">
    <location>
        <begin position="26"/>
        <end position="77"/>
    </location>
</feature>
<feature type="region of interest" description="Disordered" evidence="5">
    <location>
        <begin position="602"/>
        <end position="779"/>
    </location>
</feature>
<dbReference type="OrthoDB" id="2285229at2759"/>
<evidence type="ECO:0000256" key="2">
    <source>
        <dbReference type="ARBA" id="ARBA00022801"/>
    </source>
</evidence>
<dbReference type="SUPFAM" id="SSF49879">
    <property type="entry name" value="SMAD/FHA domain"/>
    <property type="match status" value="1"/>
</dbReference>
<dbReference type="GO" id="GO:0001147">
    <property type="term" value="F:transcription termination site sequence-specific DNA binding"/>
    <property type="evidence" value="ECO:0007669"/>
    <property type="project" value="TreeGrafter"/>
</dbReference>
<dbReference type="RefSeq" id="XP_034102376.1">
    <property type="nucleotide sequence ID" value="XM_034246485.2"/>
</dbReference>
<dbReference type="PANTHER" id="PTHR10887:SF495">
    <property type="entry name" value="HELICASE SENATAXIN ISOFORM X1-RELATED"/>
    <property type="match status" value="1"/>
</dbReference>
<dbReference type="Gene3D" id="2.60.200.20">
    <property type="match status" value="1"/>
</dbReference>
<dbReference type="Gene3D" id="3.40.50.300">
    <property type="entry name" value="P-loop containing nucleotide triphosphate hydrolases"/>
    <property type="match status" value="2"/>
</dbReference>
<feature type="region of interest" description="Disordered" evidence="5">
    <location>
        <begin position="385"/>
        <end position="495"/>
    </location>
</feature>
<dbReference type="CTD" id="23064"/>
<keyword evidence="4" id="KW-0067">ATP-binding</keyword>
<keyword evidence="2" id="KW-0378">Hydrolase</keyword>
<organism evidence="7 8">
    <name type="scientific">Drosophila albomicans</name>
    <name type="common">Fruit fly</name>
    <dbReference type="NCBI Taxonomy" id="7291"/>
    <lineage>
        <taxon>Eukaryota</taxon>
        <taxon>Metazoa</taxon>
        <taxon>Ecdysozoa</taxon>
        <taxon>Arthropoda</taxon>
        <taxon>Hexapoda</taxon>
        <taxon>Insecta</taxon>
        <taxon>Pterygota</taxon>
        <taxon>Neoptera</taxon>
        <taxon>Endopterygota</taxon>
        <taxon>Diptera</taxon>
        <taxon>Brachycera</taxon>
        <taxon>Muscomorpha</taxon>
        <taxon>Ephydroidea</taxon>
        <taxon>Drosophilidae</taxon>
        <taxon>Drosophila</taxon>
    </lineage>
</organism>
<evidence type="ECO:0000313" key="7">
    <source>
        <dbReference type="Proteomes" id="UP000515160"/>
    </source>
</evidence>
<dbReference type="CDD" id="cd18808">
    <property type="entry name" value="SF1_C_Upf1"/>
    <property type="match status" value="1"/>
</dbReference>
<evidence type="ECO:0000256" key="4">
    <source>
        <dbReference type="ARBA" id="ARBA00022840"/>
    </source>
</evidence>
<dbReference type="GO" id="GO:0016604">
    <property type="term" value="C:nuclear body"/>
    <property type="evidence" value="ECO:0007669"/>
    <property type="project" value="TreeGrafter"/>
</dbReference>
<evidence type="ECO:0000256" key="5">
    <source>
        <dbReference type="SAM" id="MobiDB-lite"/>
    </source>
</evidence>
<reference evidence="8" key="1">
    <citation type="submission" date="2025-08" db="UniProtKB">
        <authorList>
            <consortium name="RefSeq"/>
        </authorList>
    </citation>
    <scope>IDENTIFICATION</scope>
    <source>
        <strain evidence="8">15112-1751.03</strain>
        <tissue evidence="8">Whole Adult</tissue>
    </source>
</reference>
<accession>A0A6P8WFF8</accession>
<dbReference type="InterPro" id="IPR008984">
    <property type="entry name" value="SMAD_FHA_dom_sf"/>
</dbReference>
<dbReference type="GeneID" id="117566876"/>
<dbReference type="SMART" id="SM00240">
    <property type="entry name" value="FHA"/>
    <property type="match status" value="1"/>
</dbReference>
<dbReference type="GO" id="GO:0005524">
    <property type="term" value="F:ATP binding"/>
    <property type="evidence" value="ECO:0007669"/>
    <property type="project" value="UniProtKB-KW"/>
</dbReference>
<keyword evidence="1" id="KW-0547">Nucleotide-binding</keyword>
<gene>
    <name evidence="8" type="primary">LOC117566876</name>
</gene>
<evidence type="ECO:0000259" key="6">
    <source>
        <dbReference type="PROSITE" id="PS50006"/>
    </source>
</evidence>
<feature type="compositionally biased region" description="Basic and acidic residues" evidence="5">
    <location>
        <begin position="424"/>
        <end position="440"/>
    </location>
</feature>
<dbReference type="InterPro" id="IPR041679">
    <property type="entry name" value="DNA2/NAM7-like_C"/>
</dbReference>
<keyword evidence="3" id="KW-0347">Helicase</keyword>
<dbReference type="GO" id="GO:0016787">
    <property type="term" value="F:hydrolase activity"/>
    <property type="evidence" value="ECO:0007669"/>
    <property type="project" value="UniProtKB-KW"/>
</dbReference>
<dbReference type="CDD" id="cd00060">
    <property type="entry name" value="FHA"/>
    <property type="match status" value="1"/>
</dbReference>
<feature type="region of interest" description="Disordered" evidence="5">
    <location>
        <begin position="533"/>
        <end position="586"/>
    </location>
</feature>
<dbReference type="GO" id="GO:0004386">
    <property type="term" value="F:helicase activity"/>
    <property type="evidence" value="ECO:0007669"/>
    <property type="project" value="UniProtKB-KW"/>
</dbReference>
<dbReference type="InterPro" id="IPR000253">
    <property type="entry name" value="FHA_dom"/>
</dbReference>
<dbReference type="PANTHER" id="PTHR10887">
    <property type="entry name" value="DNA2/NAM7 HELICASE FAMILY"/>
    <property type="match status" value="1"/>
</dbReference>
<dbReference type="PROSITE" id="PS50006">
    <property type="entry name" value="FHA_DOMAIN"/>
    <property type="match status" value="1"/>
</dbReference>